<dbReference type="InterPro" id="IPR054256">
    <property type="entry name" value="DUF6987"/>
</dbReference>
<dbReference type="EMBL" id="KV417639">
    <property type="protein sequence ID" value="KZP13020.1"/>
    <property type="molecule type" value="Genomic_DNA"/>
</dbReference>
<keyword evidence="2" id="KW-0812">Transmembrane</keyword>
<sequence>MADVDPKAPKSPGSESSASDFDERSPEVQKKEKELANRLSHLIEDANEKIIPICKLIRSNIEGMLDRKEEDRDEKELTDAVRPLIEQAEKILNETAGAIKGADPDNKLTNQAKRAQLDHKATPEEQRLAEALKVLIEEGQGTIDWAKDKLEAFPKAKKDLGPLLDALGAPITQIVGGVGLLLAGVLNLLNSLLSGLGLSGIVSGIMGATGLTAIYKGLGLDKLLNY</sequence>
<dbReference type="Pfam" id="PF22485">
    <property type="entry name" value="DUF6987"/>
    <property type="match status" value="1"/>
</dbReference>
<feature type="domain" description="DUF6987" evidence="3">
    <location>
        <begin position="25"/>
        <end position="222"/>
    </location>
</feature>
<feature type="transmembrane region" description="Helical" evidence="2">
    <location>
        <begin position="192"/>
        <end position="215"/>
    </location>
</feature>
<feature type="region of interest" description="Disordered" evidence="1">
    <location>
        <begin position="1"/>
        <end position="32"/>
    </location>
</feature>
<keyword evidence="2" id="KW-0472">Membrane</keyword>
<name>A0A166BVK1_9AGAM</name>
<evidence type="ECO:0000259" key="3">
    <source>
        <dbReference type="Pfam" id="PF22485"/>
    </source>
</evidence>
<feature type="transmembrane region" description="Helical" evidence="2">
    <location>
        <begin position="163"/>
        <end position="186"/>
    </location>
</feature>
<evidence type="ECO:0000313" key="5">
    <source>
        <dbReference type="Proteomes" id="UP000076532"/>
    </source>
</evidence>
<proteinExistence type="predicted"/>
<keyword evidence="5" id="KW-1185">Reference proteome</keyword>
<dbReference type="OrthoDB" id="3937590at2759"/>
<dbReference type="Proteomes" id="UP000076532">
    <property type="component" value="Unassembled WGS sequence"/>
</dbReference>
<reference evidence="4 5" key="1">
    <citation type="journal article" date="2016" name="Mol. Biol. Evol.">
        <title>Comparative Genomics of Early-Diverging Mushroom-Forming Fungi Provides Insights into the Origins of Lignocellulose Decay Capabilities.</title>
        <authorList>
            <person name="Nagy L.G."/>
            <person name="Riley R."/>
            <person name="Tritt A."/>
            <person name="Adam C."/>
            <person name="Daum C."/>
            <person name="Floudas D."/>
            <person name="Sun H."/>
            <person name="Yadav J.S."/>
            <person name="Pangilinan J."/>
            <person name="Larsson K.H."/>
            <person name="Matsuura K."/>
            <person name="Barry K."/>
            <person name="Labutti K."/>
            <person name="Kuo R."/>
            <person name="Ohm R.A."/>
            <person name="Bhattacharya S.S."/>
            <person name="Shirouzu T."/>
            <person name="Yoshinaga Y."/>
            <person name="Martin F.M."/>
            <person name="Grigoriev I.V."/>
            <person name="Hibbett D.S."/>
        </authorList>
    </citation>
    <scope>NUCLEOTIDE SEQUENCE [LARGE SCALE GENOMIC DNA]</scope>
    <source>
        <strain evidence="4 5">CBS 109695</strain>
    </source>
</reference>
<keyword evidence="2" id="KW-1133">Transmembrane helix</keyword>
<evidence type="ECO:0000313" key="4">
    <source>
        <dbReference type="EMBL" id="KZP13020.1"/>
    </source>
</evidence>
<organism evidence="4 5">
    <name type="scientific">Athelia psychrophila</name>
    <dbReference type="NCBI Taxonomy" id="1759441"/>
    <lineage>
        <taxon>Eukaryota</taxon>
        <taxon>Fungi</taxon>
        <taxon>Dikarya</taxon>
        <taxon>Basidiomycota</taxon>
        <taxon>Agaricomycotina</taxon>
        <taxon>Agaricomycetes</taxon>
        <taxon>Agaricomycetidae</taxon>
        <taxon>Atheliales</taxon>
        <taxon>Atheliaceae</taxon>
        <taxon>Athelia</taxon>
    </lineage>
</organism>
<dbReference type="AlphaFoldDB" id="A0A166BVK1"/>
<dbReference type="PANTHER" id="PTHR39461">
    <property type="entry name" value="LEA DOMAIN PROTEIN (AFU_ORTHOLOGUE AFUA_8G04920)"/>
    <property type="match status" value="1"/>
</dbReference>
<evidence type="ECO:0000256" key="2">
    <source>
        <dbReference type="SAM" id="Phobius"/>
    </source>
</evidence>
<accession>A0A166BVK1</accession>
<gene>
    <name evidence="4" type="ORF">FIBSPDRAFT_869772</name>
</gene>
<evidence type="ECO:0000256" key="1">
    <source>
        <dbReference type="SAM" id="MobiDB-lite"/>
    </source>
</evidence>
<dbReference type="PANTHER" id="PTHR39461:SF1">
    <property type="entry name" value="LEA DOMAIN PROTEIN (AFU_ORTHOLOGUE AFUA_8G04920)"/>
    <property type="match status" value="1"/>
</dbReference>
<protein>
    <recommendedName>
        <fullName evidence="3">DUF6987 domain-containing protein</fullName>
    </recommendedName>
</protein>
<feature type="compositionally biased region" description="Basic and acidic residues" evidence="1">
    <location>
        <begin position="21"/>
        <end position="32"/>
    </location>
</feature>